<dbReference type="PANTHER" id="PTHR45856:SF19">
    <property type="entry name" value="ALPHA_BETA-HYDROLASES SUPERFAMILY PROTEIN"/>
    <property type="match status" value="1"/>
</dbReference>
<dbReference type="SUPFAM" id="SSF53474">
    <property type="entry name" value="alpha/beta-Hydrolases"/>
    <property type="match status" value="1"/>
</dbReference>
<gene>
    <name evidence="3" type="ORF">NCGR_LOCUS1773</name>
</gene>
<dbReference type="InterPro" id="IPR029058">
    <property type="entry name" value="AB_hydrolase_fold"/>
</dbReference>
<reference evidence="3" key="1">
    <citation type="submission" date="2020-10" db="EMBL/GenBank/DDBJ databases">
        <authorList>
            <person name="Han B."/>
            <person name="Lu T."/>
            <person name="Zhao Q."/>
            <person name="Huang X."/>
            <person name="Zhao Y."/>
        </authorList>
    </citation>
    <scope>NUCLEOTIDE SEQUENCE</scope>
</reference>
<evidence type="ECO:0000313" key="4">
    <source>
        <dbReference type="Proteomes" id="UP000604825"/>
    </source>
</evidence>
<evidence type="ECO:0000256" key="1">
    <source>
        <dbReference type="SAM" id="MobiDB-lite"/>
    </source>
</evidence>
<dbReference type="AlphaFoldDB" id="A0A811MEP2"/>
<dbReference type="InterPro" id="IPR002921">
    <property type="entry name" value="Fungal_lipase-type"/>
</dbReference>
<dbReference type="EMBL" id="CAJGYO010000001">
    <property type="protein sequence ID" value="CAD6203629.1"/>
    <property type="molecule type" value="Genomic_DNA"/>
</dbReference>
<dbReference type="PANTHER" id="PTHR45856">
    <property type="entry name" value="ALPHA/BETA-HYDROLASES SUPERFAMILY PROTEIN"/>
    <property type="match status" value="1"/>
</dbReference>
<dbReference type="InterPro" id="IPR051218">
    <property type="entry name" value="Sec_MonoDiacylglyc_Lipase"/>
</dbReference>
<proteinExistence type="predicted"/>
<dbReference type="GO" id="GO:0006629">
    <property type="term" value="P:lipid metabolic process"/>
    <property type="evidence" value="ECO:0007669"/>
    <property type="project" value="InterPro"/>
</dbReference>
<feature type="region of interest" description="Disordered" evidence="1">
    <location>
        <begin position="1"/>
        <end position="40"/>
    </location>
</feature>
<feature type="domain" description="Fungal lipase-type" evidence="2">
    <location>
        <begin position="229"/>
        <end position="367"/>
    </location>
</feature>
<name>A0A811MEP2_9POAL</name>
<accession>A0A811MEP2</accession>
<comment type="caution">
    <text evidence="3">The sequence shown here is derived from an EMBL/GenBank/DDBJ whole genome shotgun (WGS) entry which is preliminary data.</text>
</comment>
<dbReference type="Proteomes" id="UP000604825">
    <property type="component" value="Unassembled WGS sequence"/>
</dbReference>
<evidence type="ECO:0000313" key="3">
    <source>
        <dbReference type="EMBL" id="CAD6203629.1"/>
    </source>
</evidence>
<organism evidence="3 4">
    <name type="scientific">Miscanthus lutarioriparius</name>
    <dbReference type="NCBI Taxonomy" id="422564"/>
    <lineage>
        <taxon>Eukaryota</taxon>
        <taxon>Viridiplantae</taxon>
        <taxon>Streptophyta</taxon>
        <taxon>Embryophyta</taxon>
        <taxon>Tracheophyta</taxon>
        <taxon>Spermatophyta</taxon>
        <taxon>Magnoliopsida</taxon>
        <taxon>Liliopsida</taxon>
        <taxon>Poales</taxon>
        <taxon>Poaceae</taxon>
        <taxon>PACMAD clade</taxon>
        <taxon>Panicoideae</taxon>
        <taxon>Andropogonodae</taxon>
        <taxon>Andropogoneae</taxon>
        <taxon>Saccharinae</taxon>
        <taxon>Miscanthus</taxon>
    </lineage>
</organism>
<dbReference type="Pfam" id="PF01764">
    <property type="entry name" value="Lipase_3"/>
    <property type="match status" value="1"/>
</dbReference>
<dbReference type="CDD" id="cd00519">
    <property type="entry name" value="Lipase_3"/>
    <property type="match status" value="1"/>
</dbReference>
<feature type="region of interest" description="Disordered" evidence="1">
    <location>
        <begin position="52"/>
        <end position="87"/>
    </location>
</feature>
<keyword evidence="4" id="KW-1185">Reference proteome</keyword>
<sequence length="474" mass="52088">MVDGLARLVPWAGGPPETQRQERRYGNRKAPHFPRSLDSSSRVLVLEAAGELVQESSGRPRAPLQSDSDHTGSGLSPPVAVPAHEPGSDYGTSGCGFPVSISISLPLPLPRVCQFWVPVHMDGWRWIDKAAAAAAVAFLLLSTAPPGGARREPDVNNNGRNFVFNYTLAKAVVEYAAAVYMTDLTALYTWTCSRCNDLTRGFEMTCIIVDVQNCLQAFVGVDHNLNAIIVSIRGTQENSVQNWIKDIIWKQVNLNYPNMPNAKVHIGFYSSYNNTVLRPAITNAVRKARKLHGHSNIIVTGHSMGGAIASFCALDLAMSFGSNNVHLMTFGQPRVGNAAFASYFAKYVTNTIRMTHERDIVPHLPPYFFFLPQLTYKHFPREVWEHEVDGNTTYQVCDGSGEDPNCCRSVFVLLWSASDHLIYMGVEIAADDWSTCRIVLGRSVEQLKGSLASDIVMSGLSVDVVIADDSVQVE</sequence>
<dbReference type="Gene3D" id="3.40.50.1820">
    <property type="entry name" value="alpha/beta hydrolase"/>
    <property type="match status" value="1"/>
</dbReference>
<evidence type="ECO:0000259" key="2">
    <source>
        <dbReference type="Pfam" id="PF01764"/>
    </source>
</evidence>
<protein>
    <recommendedName>
        <fullName evidence="2">Fungal lipase-type domain-containing protein</fullName>
    </recommendedName>
</protein>
<dbReference type="OrthoDB" id="426718at2759"/>